<name>A0A135SXH1_9PEZI</name>
<evidence type="ECO:0000313" key="2">
    <source>
        <dbReference type="Proteomes" id="UP000070054"/>
    </source>
</evidence>
<organism evidence="1 2">
    <name type="scientific">Colletotrichum nymphaeae SA-01</name>
    <dbReference type="NCBI Taxonomy" id="1460502"/>
    <lineage>
        <taxon>Eukaryota</taxon>
        <taxon>Fungi</taxon>
        <taxon>Dikarya</taxon>
        <taxon>Ascomycota</taxon>
        <taxon>Pezizomycotina</taxon>
        <taxon>Sordariomycetes</taxon>
        <taxon>Hypocreomycetidae</taxon>
        <taxon>Glomerellales</taxon>
        <taxon>Glomerellaceae</taxon>
        <taxon>Colletotrichum</taxon>
        <taxon>Colletotrichum acutatum species complex</taxon>
    </lineage>
</organism>
<gene>
    <name evidence="1" type="ORF">CNYM01_11452</name>
</gene>
<dbReference type="Proteomes" id="UP000070054">
    <property type="component" value="Unassembled WGS sequence"/>
</dbReference>
<keyword evidence="2" id="KW-1185">Reference proteome</keyword>
<accession>A0A135SXH1</accession>
<sequence>MVNSGGETNDGGGFGGRCVFPHKGEAGTARMELEPGGPLPTSPVSSRWSLRGRGAHRCCPLVWALLGTPSLPVGVARQWPAPHWRRTRTELQKYPANYLTPSRSRLLCAASSEQPEPNLHQAPPGPWSVISRILLRLSQPGDNEGACRLALEKKNS</sequence>
<dbReference type="AlphaFoldDB" id="A0A135SXH1"/>
<dbReference type="EMBL" id="JEMN01001310">
    <property type="protein sequence ID" value="KXH40612.1"/>
    <property type="molecule type" value="Genomic_DNA"/>
</dbReference>
<reference evidence="1 2" key="1">
    <citation type="submission" date="2014-02" db="EMBL/GenBank/DDBJ databases">
        <title>The genome sequence of Colletotrichum nymphaeae SA-01.</title>
        <authorList>
            <person name="Baroncelli R."/>
            <person name="Thon M.R."/>
        </authorList>
    </citation>
    <scope>NUCLEOTIDE SEQUENCE [LARGE SCALE GENOMIC DNA]</scope>
    <source>
        <strain evidence="1 2">SA-01</strain>
    </source>
</reference>
<comment type="caution">
    <text evidence="1">The sequence shown here is derived from an EMBL/GenBank/DDBJ whole genome shotgun (WGS) entry which is preliminary data.</text>
</comment>
<proteinExistence type="predicted"/>
<protein>
    <submittedName>
        <fullName evidence="1">Uncharacterized protein</fullName>
    </submittedName>
</protein>
<evidence type="ECO:0000313" key="1">
    <source>
        <dbReference type="EMBL" id="KXH40612.1"/>
    </source>
</evidence>